<sequence length="220" mass="23394">MKHLIALGLCLCMLLPCAAMAQGYEGSVWPETAPLYAQPSQADAAIAQAAQGSAVTVTGERENGFLAVTLPDGTAGWMPEPCVAQPVEGEWNGYETAAVLCESLSMRQTPDSSAPRLDSLTNGEVFVILEERDGWYLAVVRSDDGAWWHKGWVLARYTVSPPSYVVTGDSAVDAYAYPAPDAPCVAEVPGGARLLVIAQLDGYDVVSLRGASAFIRQDDL</sequence>
<dbReference type="InterPro" id="IPR003646">
    <property type="entry name" value="SH3-like_bac-type"/>
</dbReference>
<dbReference type="Pfam" id="PF18348">
    <property type="entry name" value="SH3_16"/>
    <property type="match status" value="1"/>
</dbReference>
<comment type="caution">
    <text evidence="4">The sequence shown here is derived from an EMBL/GenBank/DDBJ whole genome shotgun (WGS) entry which is preliminary data.</text>
</comment>
<dbReference type="Pfam" id="PF08239">
    <property type="entry name" value="SH3_3"/>
    <property type="match status" value="1"/>
</dbReference>
<reference evidence="4" key="1">
    <citation type="submission" date="2020-10" db="EMBL/GenBank/DDBJ databases">
        <authorList>
            <person name="Gilroy R."/>
        </authorList>
    </citation>
    <scope>NUCLEOTIDE SEQUENCE</scope>
    <source>
        <strain evidence="4">ChiSxjej2B14-6234</strain>
    </source>
</reference>
<evidence type="ECO:0000256" key="1">
    <source>
        <dbReference type="SAM" id="SignalP"/>
    </source>
</evidence>
<feature type="signal peptide" evidence="1">
    <location>
        <begin position="1"/>
        <end position="21"/>
    </location>
</feature>
<accession>A0A9D0ZAJ8</accession>
<feature type="chain" id="PRO_5039637978" evidence="1">
    <location>
        <begin position="22"/>
        <end position="220"/>
    </location>
</feature>
<dbReference type="Gene3D" id="2.30.30.40">
    <property type="entry name" value="SH3 Domains"/>
    <property type="match status" value="2"/>
</dbReference>
<name>A0A9D0ZAJ8_9FIRM</name>
<dbReference type="AlphaFoldDB" id="A0A9D0ZAJ8"/>
<organism evidence="4 5">
    <name type="scientific">Candidatus Onthenecus intestinigallinarum</name>
    <dbReference type="NCBI Taxonomy" id="2840875"/>
    <lineage>
        <taxon>Bacteria</taxon>
        <taxon>Bacillati</taxon>
        <taxon>Bacillota</taxon>
        <taxon>Clostridia</taxon>
        <taxon>Eubacteriales</taxon>
        <taxon>Candidatus Onthenecus</taxon>
    </lineage>
</organism>
<feature type="domain" description="Bacterial dipeptidyl-peptidase SH3" evidence="3">
    <location>
        <begin position="35"/>
        <end position="80"/>
    </location>
</feature>
<evidence type="ECO:0000313" key="5">
    <source>
        <dbReference type="Proteomes" id="UP000886887"/>
    </source>
</evidence>
<keyword evidence="1" id="KW-0732">Signal</keyword>
<reference evidence="4" key="2">
    <citation type="journal article" date="2021" name="PeerJ">
        <title>Extensive microbial diversity within the chicken gut microbiome revealed by metagenomics and culture.</title>
        <authorList>
            <person name="Gilroy R."/>
            <person name="Ravi A."/>
            <person name="Getino M."/>
            <person name="Pursley I."/>
            <person name="Horton D.L."/>
            <person name="Alikhan N.F."/>
            <person name="Baker D."/>
            <person name="Gharbi K."/>
            <person name="Hall N."/>
            <person name="Watson M."/>
            <person name="Adriaenssens E.M."/>
            <person name="Foster-Nyarko E."/>
            <person name="Jarju S."/>
            <person name="Secka A."/>
            <person name="Antonio M."/>
            <person name="Oren A."/>
            <person name="Chaudhuri R.R."/>
            <person name="La Ragione R."/>
            <person name="Hildebrand F."/>
            <person name="Pallen M.J."/>
        </authorList>
    </citation>
    <scope>NUCLEOTIDE SEQUENCE</scope>
    <source>
        <strain evidence="4">ChiSxjej2B14-6234</strain>
    </source>
</reference>
<feature type="domain" description="SH3b" evidence="2">
    <location>
        <begin position="103"/>
        <end position="157"/>
    </location>
</feature>
<evidence type="ECO:0000259" key="2">
    <source>
        <dbReference type="Pfam" id="PF08239"/>
    </source>
</evidence>
<evidence type="ECO:0000313" key="4">
    <source>
        <dbReference type="EMBL" id="HIQ72162.1"/>
    </source>
</evidence>
<protein>
    <submittedName>
        <fullName evidence="4">SH3 domain-containing protein</fullName>
    </submittedName>
</protein>
<dbReference type="InterPro" id="IPR041382">
    <property type="entry name" value="SH3_16"/>
</dbReference>
<evidence type="ECO:0000259" key="3">
    <source>
        <dbReference type="Pfam" id="PF18348"/>
    </source>
</evidence>
<gene>
    <name evidence="4" type="ORF">IAB73_08155</name>
</gene>
<proteinExistence type="predicted"/>
<dbReference type="EMBL" id="DVFJ01000029">
    <property type="protein sequence ID" value="HIQ72162.1"/>
    <property type="molecule type" value="Genomic_DNA"/>
</dbReference>
<dbReference type="Proteomes" id="UP000886887">
    <property type="component" value="Unassembled WGS sequence"/>
</dbReference>